<dbReference type="RefSeq" id="WP_119483029.1">
    <property type="nucleotide sequence ID" value="NZ_QXTG01000002.1"/>
</dbReference>
<gene>
    <name evidence="3" type="ORF">D1781_15120</name>
</gene>
<dbReference type="Pfam" id="PF04480">
    <property type="entry name" value="DUF559"/>
    <property type="match status" value="1"/>
</dbReference>
<accession>A0A3A1TY76</accession>
<feature type="domain" description="DUF559" evidence="2">
    <location>
        <begin position="184"/>
        <end position="295"/>
    </location>
</feature>
<dbReference type="EMBL" id="QXTG01000002">
    <property type="protein sequence ID" value="RIX28720.1"/>
    <property type="molecule type" value="Genomic_DNA"/>
</dbReference>
<evidence type="ECO:0000259" key="2">
    <source>
        <dbReference type="Pfam" id="PF04480"/>
    </source>
</evidence>
<dbReference type="SUPFAM" id="SSF52980">
    <property type="entry name" value="Restriction endonuclease-like"/>
    <property type="match status" value="1"/>
</dbReference>
<dbReference type="AlphaFoldDB" id="A0A3A1TY76"/>
<dbReference type="InterPro" id="IPR011335">
    <property type="entry name" value="Restrct_endonuc-II-like"/>
</dbReference>
<comment type="caution">
    <text evidence="3">The sequence shown here is derived from an EMBL/GenBank/DDBJ whole genome shotgun (WGS) entry which is preliminary data.</text>
</comment>
<evidence type="ECO:0000256" key="1">
    <source>
        <dbReference type="SAM" id="MobiDB-lite"/>
    </source>
</evidence>
<proteinExistence type="predicted"/>
<dbReference type="Gene3D" id="3.40.960.10">
    <property type="entry name" value="VSR Endonuclease"/>
    <property type="match status" value="1"/>
</dbReference>
<feature type="region of interest" description="Disordered" evidence="1">
    <location>
        <begin position="1"/>
        <end position="29"/>
    </location>
</feature>
<evidence type="ECO:0000313" key="3">
    <source>
        <dbReference type="EMBL" id="RIX28720.1"/>
    </source>
</evidence>
<reference evidence="4" key="1">
    <citation type="submission" date="2018-09" db="EMBL/GenBank/DDBJ databases">
        <authorList>
            <person name="Kim I."/>
        </authorList>
    </citation>
    <scope>NUCLEOTIDE SEQUENCE [LARGE SCALE GENOMIC DNA]</scope>
    <source>
        <strain evidence="4">DD4a</strain>
    </source>
</reference>
<dbReference type="InterPro" id="IPR007569">
    <property type="entry name" value="DUF559"/>
</dbReference>
<keyword evidence="4" id="KW-1185">Reference proteome</keyword>
<dbReference type="OrthoDB" id="3234479at2"/>
<organism evidence="3 4">
    <name type="scientific">Amnibacterium setariae</name>
    <dbReference type="NCBI Taxonomy" id="2306585"/>
    <lineage>
        <taxon>Bacteria</taxon>
        <taxon>Bacillati</taxon>
        <taxon>Actinomycetota</taxon>
        <taxon>Actinomycetes</taxon>
        <taxon>Micrococcales</taxon>
        <taxon>Microbacteriaceae</taxon>
        <taxon>Amnibacterium</taxon>
    </lineage>
</organism>
<dbReference type="Proteomes" id="UP000265742">
    <property type="component" value="Unassembled WGS sequence"/>
</dbReference>
<sequence length="303" mass="34667">MTAEPLPQHLRHAPFSVETARREGVSPSRLRAKDLSSPFSGVRAPAAPASIADLARAYLPKMAEGEFFSHATAALLHGMWLPLRLEREVVLHVSVRKPLRAPRDRRVRGHHVIDRPGLVWVRADLPLANPWEAWAQLAWLLSEDELVVAGEALLAKGRPRARLMLEHLVEVASDPARHFHAKLASAARRLRIGSRSAAETRFRLFLVRNGLPEPEINVRIHDRLGRFIAEVDLVYRRERVGVEYEGDGHREKHRFRKDITRKEALQDEDWHIIRVTEDDAKDHPEDTIGRIRRTLDRRRPPTA</sequence>
<evidence type="ECO:0000313" key="4">
    <source>
        <dbReference type="Proteomes" id="UP000265742"/>
    </source>
</evidence>
<name>A0A3A1TY76_9MICO</name>
<protein>
    <submittedName>
        <fullName evidence="3">DUF559 domain-containing protein</fullName>
    </submittedName>
</protein>